<sequence length="87" mass="9800">MTTGQIIYLIKISIENIIILSAPILITALIVGLLVSIFQAVTSIQDQTLSFIPKIIIILLVLVIFGPWILKKIMQFTFLVFNQIQNM</sequence>
<comment type="function">
    <text evidence="9">Role in flagellar biosynthesis.</text>
</comment>
<reference evidence="10 11" key="1">
    <citation type="journal article" date="2008" name="PLoS Genet.">
        <title>The genome of Borrelia recurrentis, the agent of deadly louse-borne relapsing fever, is a degraded subset of tick-borne Borrelia duttonii.</title>
        <authorList>
            <person name="Lescot M."/>
            <person name="Audic S."/>
            <person name="Robert C."/>
            <person name="Nguyen T.T."/>
            <person name="Blanc G."/>
            <person name="Cutler S.J."/>
            <person name="Wincker P."/>
            <person name="Couloux A."/>
            <person name="Claverie J.-M."/>
            <person name="Raoult D."/>
            <person name="Drancourt M."/>
        </authorList>
    </citation>
    <scope>NUCLEOTIDE SEQUENCE [LARGE SCALE GENOMIC DNA]</scope>
    <source>
        <strain evidence="10 11">A1</strain>
    </source>
</reference>
<dbReference type="RefSeq" id="WP_012538790.1">
    <property type="nucleotide sequence ID" value="NC_011244.1"/>
</dbReference>
<keyword evidence="4 9" id="KW-1003">Cell membrane</keyword>
<keyword evidence="8 9" id="KW-0975">Bacterial flagellum</keyword>
<dbReference type="PIRSF" id="PIRSF004669">
    <property type="entry name" value="FliQ"/>
    <property type="match status" value="1"/>
</dbReference>
<dbReference type="GO" id="GO:0005886">
    <property type="term" value="C:plasma membrane"/>
    <property type="evidence" value="ECO:0007669"/>
    <property type="project" value="UniProtKB-SubCell"/>
</dbReference>
<proteinExistence type="inferred from homology"/>
<dbReference type="PANTHER" id="PTHR34040:SF2">
    <property type="entry name" value="FLAGELLAR BIOSYNTHETIC PROTEIN FLIQ"/>
    <property type="match status" value="1"/>
</dbReference>
<comment type="subcellular location">
    <subcellularLocation>
        <location evidence="1 9">Cell membrane</location>
        <topology evidence="1">Multi-pass membrane protein</topology>
    </subcellularLocation>
    <subcellularLocation>
        <location evidence="9">Bacterial flagellum basal body</location>
    </subcellularLocation>
</comment>
<evidence type="ECO:0000256" key="5">
    <source>
        <dbReference type="ARBA" id="ARBA00022692"/>
    </source>
</evidence>
<evidence type="ECO:0000256" key="4">
    <source>
        <dbReference type="ARBA" id="ARBA00022475"/>
    </source>
</evidence>
<evidence type="ECO:0000256" key="9">
    <source>
        <dbReference type="RuleBase" id="RU364090"/>
    </source>
</evidence>
<keyword evidence="5 9" id="KW-0812">Transmembrane</keyword>
<dbReference type="EMBL" id="CP000993">
    <property type="protein sequence ID" value="ACH94528.1"/>
    <property type="molecule type" value="Genomic_DNA"/>
</dbReference>
<dbReference type="GO" id="GO:0009425">
    <property type="term" value="C:bacterial-type flagellum basal body"/>
    <property type="evidence" value="ECO:0007669"/>
    <property type="project" value="UniProtKB-SubCell"/>
</dbReference>
<keyword evidence="10" id="KW-0966">Cell projection</keyword>
<dbReference type="HOGENOM" id="CLU_164516_2_0_12"/>
<evidence type="ECO:0000256" key="6">
    <source>
        <dbReference type="ARBA" id="ARBA00022989"/>
    </source>
</evidence>
<dbReference type="PANTHER" id="PTHR34040">
    <property type="entry name" value="FLAGELLAR BIOSYNTHETIC PROTEIN FLIQ"/>
    <property type="match status" value="1"/>
</dbReference>
<dbReference type="InterPro" id="IPR002191">
    <property type="entry name" value="Bac_export_3"/>
</dbReference>
<dbReference type="KEGG" id="bre:BRE_281"/>
<feature type="transmembrane region" description="Helical" evidence="9">
    <location>
        <begin position="17"/>
        <end position="39"/>
    </location>
</feature>
<evidence type="ECO:0000256" key="8">
    <source>
        <dbReference type="ARBA" id="ARBA00023143"/>
    </source>
</evidence>
<dbReference type="NCBIfam" id="TIGR01402">
    <property type="entry name" value="fliQ"/>
    <property type="match status" value="1"/>
</dbReference>
<evidence type="ECO:0000313" key="10">
    <source>
        <dbReference type="EMBL" id="ACH94528.1"/>
    </source>
</evidence>
<dbReference type="AlphaFoldDB" id="B5RR94"/>
<evidence type="ECO:0000256" key="1">
    <source>
        <dbReference type="ARBA" id="ARBA00004651"/>
    </source>
</evidence>
<keyword evidence="11" id="KW-1185">Reference proteome</keyword>
<keyword evidence="6 9" id="KW-1133">Transmembrane helix</keyword>
<dbReference type="GO" id="GO:0044780">
    <property type="term" value="P:bacterial-type flagellum assembly"/>
    <property type="evidence" value="ECO:0007669"/>
    <property type="project" value="InterPro"/>
</dbReference>
<organism evidence="10 11">
    <name type="scientific">Borrelia recurrentis (strain A1)</name>
    <dbReference type="NCBI Taxonomy" id="412418"/>
    <lineage>
        <taxon>Bacteria</taxon>
        <taxon>Pseudomonadati</taxon>
        <taxon>Spirochaetota</taxon>
        <taxon>Spirochaetia</taxon>
        <taxon>Spirochaetales</taxon>
        <taxon>Borreliaceae</taxon>
        <taxon>Borrelia</taxon>
    </lineage>
</organism>
<dbReference type="Proteomes" id="UP000000612">
    <property type="component" value="Chromosome"/>
</dbReference>
<dbReference type="PRINTS" id="PR00952">
    <property type="entry name" value="TYPE3IMQPROT"/>
</dbReference>
<keyword evidence="10" id="KW-0282">Flagellum</keyword>
<dbReference type="Pfam" id="PF01313">
    <property type="entry name" value="Bac_export_3"/>
    <property type="match status" value="1"/>
</dbReference>
<dbReference type="GO" id="GO:0009306">
    <property type="term" value="P:protein secretion"/>
    <property type="evidence" value="ECO:0007669"/>
    <property type="project" value="InterPro"/>
</dbReference>
<evidence type="ECO:0000256" key="3">
    <source>
        <dbReference type="ARBA" id="ARBA00021718"/>
    </source>
</evidence>
<comment type="similarity">
    <text evidence="2 9">Belongs to the FliQ/MopD/SpaQ family.</text>
</comment>
<protein>
    <recommendedName>
        <fullName evidence="3 9">Flagellar biosynthetic protein FliQ</fullName>
    </recommendedName>
</protein>
<keyword evidence="7 9" id="KW-0472">Membrane</keyword>
<accession>B5RR94</accession>
<evidence type="ECO:0000313" key="11">
    <source>
        <dbReference type="Proteomes" id="UP000000612"/>
    </source>
</evidence>
<gene>
    <name evidence="9 10" type="primary">fliQ</name>
    <name evidence="10" type="ordered locus">BRE_281</name>
</gene>
<dbReference type="InterPro" id="IPR006305">
    <property type="entry name" value="FliQ"/>
</dbReference>
<evidence type="ECO:0000256" key="7">
    <source>
        <dbReference type="ARBA" id="ARBA00023136"/>
    </source>
</evidence>
<name>B5RR94_BORRA</name>
<keyword evidence="10" id="KW-0969">Cilium</keyword>
<evidence type="ECO:0000256" key="2">
    <source>
        <dbReference type="ARBA" id="ARBA00006156"/>
    </source>
</evidence>
<feature type="transmembrane region" description="Helical" evidence="9">
    <location>
        <begin position="51"/>
        <end position="70"/>
    </location>
</feature>